<evidence type="ECO:0000313" key="2">
    <source>
        <dbReference type="EMBL" id="SMY17070.1"/>
    </source>
</evidence>
<name>A0A1Y6KY23_9GAMM</name>
<keyword evidence="1" id="KW-0472">Membrane</keyword>
<dbReference type="Proteomes" id="UP000196485">
    <property type="component" value="Unassembled WGS sequence"/>
</dbReference>
<evidence type="ECO:0000313" key="3">
    <source>
        <dbReference type="Proteomes" id="UP000196485"/>
    </source>
</evidence>
<reference evidence="3" key="1">
    <citation type="submission" date="2017-06" db="EMBL/GenBank/DDBJ databases">
        <authorList>
            <person name="Rodrigo-Torres L."/>
            <person name="Arahal R. D."/>
            <person name="Lucena T."/>
        </authorList>
    </citation>
    <scope>NUCLEOTIDE SEQUENCE [LARGE SCALE GENOMIC DNA]</scope>
    <source>
        <strain evidence="3">type strain: CECT 9192</strain>
    </source>
</reference>
<protein>
    <submittedName>
        <fullName evidence="2">Uncharacterized protein</fullName>
    </submittedName>
</protein>
<gene>
    <name evidence="2" type="ORF">PAQU9191_02317</name>
</gene>
<sequence>MQDRELFRFKGYLFNFKYCYRGDMTIFVFWLLFLSPFQQRNGDKDDHNKCCYYGLYLTNYSLLVVYLTTLLAICDVESQRYAWAGLRNNVLLAACCEL</sequence>
<accession>A0A1Y6KY23</accession>
<keyword evidence="1" id="KW-1133">Transmembrane helix</keyword>
<organism evidence="2 3">
    <name type="scientific">Photobacterium aquimaris</name>
    <dbReference type="NCBI Taxonomy" id="512643"/>
    <lineage>
        <taxon>Bacteria</taxon>
        <taxon>Pseudomonadati</taxon>
        <taxon>Pseudomonadota</taxon>
        <taxon>Gammaproteobacteria</taxon>
        <taxon>Vibrionales</taxon>
        <taxon>Vibrionaceae</taxon>
        <taxon>Photobacterium</taxon>
    </lineage>
</organism>
<dbReference type="EMBL" id="FYAH01000003">
    <property type="protein sequence ID" value="SMY17070.1"/>
    <property type="molecule type" value="Genomic_DNA"/>
</dbReference>
<proteinExistence type="predicted"/>
<keyword evidence="1" id="KW-0812">Transmembrane</keyword>
<keyword evidence="3" id="KW-1185">Reference proteome</keyword>
<feature type="transmembrane region" description="Helical" evidence="1">
    <location>
        <begin position="53"/>
        <end position="73"/>
    </location>
</feature>
<evidence type="ECO:0000256" key="1">
    <source>
        <dbReference type="SAM" id="Phobius"/>
    </source>
</evidence>
<dbReference type="AlphaFoldDB" id="A0A1Y6KY23"/>
<feature type="transmembrane region" description="Helical" evidence="1">
    <location>
        <begin position="12"/>
        <end position="33"/>
    </location>
</feature>